<proteinExistence type="predicted"/>
<keyword evidence="3" id="KW-0472">Membrane</keyword>
<name>A0ABV6SCI3_9SPHN</name>
<gene>
    <name evidence="5" type="ORF">ACFFF8_20530</name>
</gene>
<dbReference type="Gene3D" id="3.30.70.270">
    <property type="match status" value="1"/>
</dbReference>
<feature type="transmembrane region" description="Helical" evidence="3">
    <location>
        <begin position="6"/>
        <end position="25"/>
    </location>
</feature>
<dbReference type="SMART" id="SM00267">
    <property type="entry name" value="GGDEF"/>
    <property type="match status" value="1"/>
</dbReference>
<dbReference type="InterPro" id="IPR029787">
    <property type="entry name" value="Nucleotide_cyclase"/>
</dbReference>
<protein>
    <recommendedName>
        <fullName evidence="1">diguanylate cyclase</fullName>
        <ecNumber evidence="1">2.7.7.65</ecNumber>
    </recommendedName>
</protein>
<keyword evidence="6" id="KW-1185">Reference proteome</keyword>
<dbReference type="PANTHER" id="PTHR45138">
    <property type="entry name" value="REGULATORY COMPONENTS OF SENSORY TRANSDUCTION SYSTEM"/>
    <property type="match status" value="1"/>
</dbReference>
<dbReference type="PROSITE" id="PS50887">
    <property type="entry name" value="GGDEF"/>
    <property type="match status" value="1"/>
</dbReference>
<dbReference type="Proteomes" id="UP001589858">
    <property type="component" value="Unassembled WGS sequence"/>
</dbReference>
<dbReference type="InterPro" id="IPR050469">
    <property type="entry name" value="Diguanylate_Cyclase"/>
</dbReference>
<dbReference type="SUPFAM" id="SSF55073">
    <property type="entry name" value="Nucleotide cyclase"/>
    <property type="match status" value="1"/>
</dbReference>
<accession>A0ABV6SCI3</accession>
<organism evidence="5 6">
    <name type="scientific">Novosphingobium clariflavum</name>
    <dbReference type="NCBI Taxonomy" id="2029884"/>
    <lineage>
        <taxon>Bacteria</taxon>
        <taxon>Pseudomonadati</taxon>
        <taxon>Pseudomonadota</taxon>
        <taxon>Alphaproteobacteria</taxon>
        <taxon>Sphingomonadales</taxon>
        <taxon>Sphingomonadaceae</taxon>
        <taxon>Novosphingobium</taxon>
    </lineage>
</organism>
<evidence type="ECO:0000313" key="6">
    <source>
        <dbReference type="Proteomes" id="UP001589858"/>
    </source>
</evidence>
<comment type="catalytic activity">
    <reaction evidence="2">
        <text>2 GTP = 3',3'-c-di-GMP + 2 diphosphate</text>
        <dbReference type="Rhea" id="RHEA:24898"/>
        <dbReference type="ChEBI" id="CHEBI:33019"/>
        <dbReference type="ChEBI" id="CHEBI:37565"/>
        <dbReference type="ChEBI" id="CHEBI:58805"/>
        <dbReference type="EC" id="2.7.7.65"/>
    </reaction>
</comment>
<dbReference type="Pfam" id="PF00990">
    <property type="entry name" value="GGDEF"/>
    <property type="match status" value="1"/>
</dbReference>
<feature type="domain" description="GGDEF" evidence="4">
    <location>
        <begin position="250"/>
        <end position="382"/>
    </location>
</feature>
<sequence>MRFDLPTLYFLAIGTLVLSSLMTFWERYARPLRRHELGMLAGAYATLAAGCGLALGRSLFPGAIGAGLANIVMLCGYLLVFQAAARLAGRSHVPMIGVILGFQVLVWAVGGARWQTVIWTYASAFPIGLVSGLTAWELLRNGRLRVLRSHRIAVAFAAMHCFTYMLRAIVLPVLEPQGGAGLLALSSFATMYEGVLYSVGLPMALLALVREEAHDQLLQASHTDYLTGLGNRRWFFKEAERRIGSMGADGRTFMLAFDLDHFKSINDRFGHATGDEVLKRFAGFVRRSVGPSAILARIGGEEFVALLPCRSDVEAAAIAQQVVNGFAAIDIGGEYGEDVKATVSIGIAELGCDGDTLAELLAAADAALYRAKGSGRNRVEPA</sequence>
<feature type="transmembrane region" description="Helical" evidence="3">
    <location>
        <begin position="37"/>
        <end position="56"/>
    </location>
</feature>
<dbReference type="InterPro" id="IPR043128">
    <property type="entry name" value="Rev_trsase/Diguanyl_cyclase"/>
</dbReference>
<dbReference type="InterPro" id="IPR000160">
    <property type="entry name" value="GGDEF_dom"/>
</dbReference>
<comment type="caution">
    <text evidence="5">The sequence shown here is derived from an EMBL/GenBank/DDBJ whole genome shotgun (WGS) entry which is preliminary data.</text>
</comment>
<evidence type="ECO:0000256" key="1">
    <source>
        <dbReference type="ARBA" id="ARBA00012528"/>
    </source>
</evidence>
<feature type="transmembrane region" description="Helical" evidence="3">
    <location>
        <begin position="62"/>
        <end position="81"/>
    </location>
</feature>
<feature type="transmembrane region" description="Helical" evidence="3">
    <location>
        <begin position="118"/>
        <end position="139"/>
    </location>
</feature>
<keyword evidence="3" id="KW-1133">Transmembrane helix</keyword>
<dbReference type="CDD" id="cd01949">
    <property type="entry name" value="GGDEF"/>
    <property type="match status" value="1"/>
</dbReference>
<dbReference type="PANTHER" id="PTHR45138:SF9">
    <property type="entry name" value="DIGUANYLATE CYCLASE DGCM-RELATED"/>
    <property type="match status" value="1"/>
</dbReference>
<feature type="transmembrane region" description="Helical" evidence="3">
    <location>
        <begin position="182"/>
        <end position="209"/>
    </location>
</feature>
<keyword evidence="5" id="KW-0808">Transferase</keyword>
<dbReference type="EC" id="2.7.7.65" evidence="1"/>
<dbReference type="GO" id="GO:0052621">
    <property type="term" value="F:diguanylate cyclase activity"/>
    <property type="evidence" value="ECO:0007669"/>
    <property type="project" value="UniProtKB-EC"/>
</dbReference>
<dbReference type="EMBL" id="JBHLTM010000079">
    <property type="protein sequence ID" value="MFC0686973.1"/>
    <property type="molecule type" value="Genomic_DNA"/>
</dbReference>
<feature type="transmembrane region" description="Helical" evidence="3">
    <location>
        <begin position="93"/>
        <end position="112"/>
    </location>
</feature>
<dbReference type="NCBIfam" id="TIGR00254">
    <property type="entry name" value="GGDEF"/>
    <property type="match status" value="1"/>
</dbReference>
<evidence type="ECO:0000259" key="4">
    <source>
        <dbReference type="PROSITE" id="PS50887"/>
    </source>
</evidence>
<dbReference type="RefSeq" id="WP_267219303.1">
    <property type="nucleotide sequence ID" value="NZ_JAPCWC010000003.1"/>
</dbReference>
<evidence type="ECO:0000313" key="5">
    <source>
        <dbReference type="EMBL" id="MFC0686973.1"/>
    </source>
</evidence>
<keyword evidence="3" id="KW-0812">Transmembrane</keyword>
<evidence type="ECO:0000256" key="2">
    <source>
        <dbReference type="ARBA" id="ARBA00034247"/>
    </source>
</evidence>
<reference evidence="5 6" key="1">
    <citation type="submission" date="2024-09" db="EMBL/GenBank/DDBJ databases">
        <authorList>
            <person name="Sun Q."/>
            <person name="Mori K."/>
        </authorList>
    </citation>
    <scope>NUCLEOTIDE SEQUENCE [LARGE SCALE GENOMIC DNA]</scope>
    <source>
        <strain evidence="5 6">CICC 11035S</strain>
    </source>
</reference>
<evidence type="ECO:0000256" key="3">
    <source>
        <dbReference type="SAM" id="Phobius"/>
    </source>
</evidence>
<keyword evidence="5" id="KW-0548">Nucleotidyltransferase</keyword>
<feature type="transmembrane region" description="Helical" evidence="3">
    <location>
        <begin position="151"/>
        <end position="170"/>
    </location>
</feature>